<organism evidence="2">
    <name type="scientific">uncultured Gemmatimonadota bacterium</name>
    <dbReference type="NCBI Taxonomy" id="203437"/>
    <lineage>
        <taxon>Bacteria</taxon>
        <taxon>Pseudomonadati</taxon>
        <taxon>Gemmatimonadota</taxon>
        <taxon>environmental samples</taxon>
    </lineage>
</organism>
<dbReference type="SUPFAM" id="SSF53335">
    <property type="entry name" value="S-adenosyl-L-methionine-dependent methyltransferases"/>
    <property type="match status" value="1"/>
</dbReference>
<accession>A0A6J4MY45</accession>
<dbReference type="InterPro" id="IPR013216">
    <property type="entry name" value="Methyltransf_11"/>
</dbReference>
<dbReference type="AlphaFoldDB" id="A0A6J4MY45"/>
<evidence type="ECO:0000313" key="2">
    <source>
        <dbReference type="EMBL" id="CAA9372149.1"/>
    </source>
</evidence>
<protein>
    <recommendedName>
        <fullName evidence="1">Methyltransferase type 11 domain-containing protein</fullName>
    </recommendedName>
</protein>
<dbReference type="Gene3D" id="3.40.50.150">
    <property type="entry name" value="Vaccinia Virus protein VP39"/>
    <property type="match status" value="1"/>
</dbReference>
<dbReference type="Pfam" id="PF08241">
    <property type="entry name" value="Methyltransf_11"/>
    <property type="match status" value="1"/>
</dbReference>
<sequence length="221" mass="25499">MRVLKSLLNAVNPELSRHLLQQYFFLLEREVVGECDTLLDVGCGRDSPVRHFSRRLTKVVGVDRHVPYLEESRAAGIHHEYRQADVLEIGDAFAPKSFDCVVALDLIEHLPKDDGLRLIALMERIARKKVIIFTPNGFLEQRAYDDNSLQEHLSGWEPAEMRALGYRVTGVNGWRPLRGERGMIRHRPEWIWRKVALATLLATEPRPEHAFQMLCVKELTR</sequence>
<proteinExistence type="predicted"/>
<dbReference type="EMBL" id="CADCTW010000251">
    <property type="protein sequence ID" value="CAA9372149.1"/>
    <property type="molecule type" value="Genomic_DNA"/>
</dbReference>
<name>A0A6J4MY45_9BACT</name>
<dbReference type="InterPro" id="IPR029063">
    <property type="entry name" value="SAM-dependent_MTases_sf"/>
</dbReference>
<feature type="domain" description="Methyltransferase type 11" evidence="1">
    <location>
        <begin position="39"/>
        <end position="131"/>
    </location>
</feature>
<evidence type="ECO:0000259" key="1">
    <source>
        <dbReference type="Pfam" id="PF08241"/>
    </source>
</evidence>
<dbReference type="GO" id="GO:0008757">
    <property type="term" value="F:S-adenosylmethionine-dependent methyltransferase activity"/>
    <property type="evidence" value="ECO:0007669"/>
    <property type="project" value="InterPro"/>
</dbReference>
<gene>
    <name evidence="2" type="ORF">AVDCRST_MAG68-5628</name>
</gene>
<reference evidence="2" key="1">
    <citation type="submission" date="2020-02" db="EMBL/GenBank/DDBJ databases">
        <authorList>
            <person name="Meier V. D."/>
        </authorList>
    </citation>
    <scope>NUCLEOTIDE SEQUENCE</scope>
    <source>
        <strain evidence="2">AVDCRST_MAG68</strain>
    </source>
</reference>